<comment type="caution">
    <text evidence="2">The sequence shown here is derived from an EMBL/GenBank/DDBJ whole genome shotgun (WGS) entry which is preliminary data.</text>
</comment>
<feature type="region of interest" description="Disordered" evidence="1">
    <location>
        <begin position="1"/>
        <end position="215"/>
    </location>
</feature>
<feature type="non-terminal residue" evidence="2">
    <location>
        <position position="1"/>
    </location>
</feature>
<accession>A0ABU7DUL5</accession>
<protein>
    <submittedName>
        <fullName evidence="2">Uncharacterized protein</fullName>
    </submittedName>
</protein>
<gene>
    <name evidence="2" type="ORF">CHARACLAT_027227</name>
</gene>
<evidence type="ECO:0000313" key="2">
    <source>
        <dbReference type="EMBL" id="MED6278757.1"/>
    </source>
</evidence>
<evidence type="ECO:0000313" key="3">
    <source>
        <dbReference type="Proteomes" id="UP001352852"/>
    </source>
</evidence>
<dbReference type="EMBL" id="JAHUTJ010036191">
    <property type="protein sequence ID" value="MED6278757.1"/>
    <property type="molecule type" value="Genomic_DNA"/>
</dbReference>
<keyword evidence="3" id="KW-1185">Reference proteome</keyword>
<sequence>GRSRGRAQVEDEESRGNTVQSQPQKKTEPKVPTALKEVKPMGRRRSTTRTKSNTSPEQDPEPRQARLSPRPEADPESTVPEFSSKLAPCSEDENRTSPTLAALFTEHILEESPQVCPPSPDYRPDPDLGEEGQPSLSYNPVPMESGCGPSRVTTDTEEGCGISPMEQNPVMGPCSSPPVSLGLQLEDEDEDSLSPLFQHSPSEDSGGSPTPSLGHTKKRLKQCAFCYRGDQPPLGQGRLVVFGPTPGYIPLHILNRRTSSDCDDDCHDHCYRSNLALPMCSSPAQCEDKSSSEFIKQLGPIGLPHDINVQSLFDPTGTPAS</sequence>
<proteinExistence type="predicted"/>
<feature type="compositionally biased region" description="Polar residues" evidence="1">
    <location>
        <begin position="195"/>
        <end position="213"/>
    </location>
</feature>
<reference evidence="2 3" key="1">
    <citation type="submission" date="2021-06" db="EMBL/GenBank/DDBJ databases">
        <authorList>
            <person name="Palmer J.M."/>
        </authorList>
    </citation>
    <scope>NUCLEOTIDE SEQUENCE [LARGE SCALE GENOMIC DNA]</scope>
    <source>
        <strain evidence="2 3">CL_MEX2019</strain>
        <tissue evidence="2">Muscle</tissue>
    </source>
</reference>
<name>A0ABU7DUL5_9TELE</name>
<organism evidence="2 3">
    <name type="scientific">Characodon lateralis</name>
    <dbReference type="NCBI Taxonomy" id="208331"/>
    <lineage>
        <taxon>Eukaryota</taxon>
        <taxon>Metazoa</taxon>
        <taxon>Chordata</taxon>
        <taxon>Craniata</taxon>
        <taxon>Vertebrata</taxon>
        <taxon>Euteleostomi</taxon>
        <taxon>Actinopterygii</taxon>
        <taxon>Neopterygii</taxon>
        <taxon>Teleostei</taxon>
        <taxon>Neoteleostei</taxon>
        <taxon>Acanthomorphata</taxon>
        <taxon>Ovalentaria</taxon>
        <taxon>Atherinomorphae</taxon>
        <taxon>Cyprinodontiformes</taxon>
        <taxon>Goodeidae</taxon>
        <taxon>Characodon</taxon>
    </lineage>
</organism>
<dbReference type="Proteomes" id="UP001352852">
    <property type="component" value="Unassembled WGS sequence"/>
</dbReference>
<feature type="compositionally biased region" description="Basic and acidic residues" evidence="1">
    <location>
        <begin position="60"/>
        <end position="73"/>
    </location>
</feature>
<evidence type="ECO:0000256" key="1">
    <source>
        <dbReference type="SAM" id="MobiDB-lite"/>
    </source>
</evidence>